<evidence type="ECO:0000313" key="12">
    <source>
        <dbReference type="EMBL" id="GBF98768.1"/>
    </source>
</evidence>
<keyword evidence="9" id="KW-0030">Aminoacyl-tRNA synthetase</keyword>
<comment type="caution">
    <text evidence="12">The sequence shown here is derived from an EMBL/GenBank/DDBJ whole genome shotgun (WGS) entry which is preliminary data.</text>
</comment>
<dbReference type="PRINTS" id="PR01042">
    <property type="entry name" value="TRNASYNTHASP"/>
</dbReference>
<dbReference type="GO" id="GO:0005524">
    <property type="term" value="F:ATP binding"/>
    <property type="evidence" value="ECO:0007669"/>
    <property type="project" value="UniProtKB-KW"/>
</dbReference>
<evidence type="ECO:0000256" key="9">
    <source>
        <dbReference type="ARBA" id="ARBA00023146"/>
    </source>
</evidence>
<dbReference type="PROSITE" id="PS50862">
    <property type="entry name" value="AA_TRNA_LIGASE_II"/>
    <property type="match status" value="1"/>
</dbReference>
<dbReference type="InterPro" id="IPR004364">
    <property type="entry name" value="Aa-tRNA-synt_II"/>
</dbReference>
<evidence type="ECO:0000256" key="7">
    <source>
        <dbReference type="ARBA" id="ARBA00022840"/>
    </source>
</evidence>
<dbReference type="Gene3D" id="3.30.930.10">
    <property type="entry name" value="Bira Bifunctional Protein, Domain 2"/>
    <property type="match status" value="1"/>
</dbReference>
<dbReference type="InterPro" id="IPR006195">
    <property type="entry name" value="aa-tRNA-synth_II"/>
</dbReference>
<comment type="catalytic activity">
    <reaction evidence="10">
        <text>tRNA(Asp) + L-aspartate + ATP = L-aspartyl-tRNA(Asp) + AMP + diphosphate</text>
        <dbReference type="Rhea" id="RHEA:19649"/>
        <dbReference type="Rhea" id="RHEA-COMP:9660"/>
        <dbReference type="Rhea" id="RHEA-COMP:9678"/>
        <dbReference type="ChEBI" id="CHEBI:29991"/>
        <dbReference type="ChEBI" id="CHEBI:30616"/>
        <dbReference type="ChEBI" id="CHEBI:33019"/>
        <dbReference type="ChEBI" id="CHEBI:78442"/>
        <dbReference type="ChEBI" id="CHEBI:78516"/>
        <dbReference type="ChEBI" id="CHEBI:456215"/>
        <dbReference type="EC" id="6.1.1.12"/>
    </reaction>
</comment>
<dbReference type="PANTHER" id="PTHR43450:SF1">
    <property type="entry name" value="ASPARTATE--TRNA LIGASE, CYTOPLASMIC"/>
    <property type="match status" value="1"/>
</dbReference>
<evidence type="ECO:0000313" key="13">
    <source>
        <dbReference type="Proteomes" id="UP000247498"/>
    </source>
</evidence>
<dbReference type="InParanoid" id="A0A2V0PFZ2"/>
<keyword evidence="13" id="KW-1185">Reference proteome</keyword>
<reference evidence="12 13" key="1">
    <citation type="journal article" date="2018" name="Sci. Rep.">
        <title>Raphidocelis subcapitata (=Pseudokirchneriella subcapitata) provides an insight into genome evolution and environmental adaptations in the Sphaeropleales.</title>
        <authorList>
            <person name="Suzuki S."/>
            <person name="Yamaguchi H."/>
            <person name="Nakajima N."/>
            <person name="Kawachi M."/>
        </authorList>
    </citation>
    <scope>NUCLEOTIDE SEQUENCE [LARGE SCALE GENOMIC DNA]</scope>
    <source>
        <strain evidence="12 13">NIES-35</strain>
    </source>
</reference>
<dbReference type="Pfam" id="PF00152">
    <property type="entry name" value="tRNA-synt_2"/>
    <property type="match status" value="1"/>
</dbReference>
<evidence type="ECO:0000256" key="3">
    <source>
        <dbReference type="ARBA" id="ARBA00012841"/>
    </source>
</evidence>
<evidence type="ECO:0000256" key="10">
    <source>
        <dbReference type="ARBA" id="ARBA00047904"/>
    </source>
</evidence>
<dbReference type="AlphaFoldDB" id="A0A2V0PFZ2"/>
<evidence type="ECO:0000256" key="5">
    <source>
        <dbReference type="ARBA" id="ARBA00022598"/>
    </source>
</evidence>
<keyword evidence="7" id="KW-0067">ATP-binding</keyword>
<name>A0A2V0PFZ2_9CHLO</name>
<dbReference type="PANTHER" id="PTHR43450">
    <property type="entry name" value="ASPARTYL-TRNA SYNTHETASE"/>
    <property type="match status" value="1"/>
</dbReference>
<dbReference type="GO" id="GO:0004815">
    <property type="term" value="F:aspartate-tRNA ligase activity"/>
    <property type="evidence" value="ECO:0007669"/>
    <property type="project" value="UniProtKB-EC"/>
</dbReference>
<dbReference type="GO" id="GO:0006422">
    <property type="term" value="P:aspartyl-tRNA aminoacylation"/>
    <property type="evidence" value="ECO:0007669"/>
    <property type="project" value="InterPro"/>
</dbReference>
<sequence length="261" mass="29685">MGRPACLAQSPQLPKQMAICADFDRVFEIGPVFRAENSYTHRHMCEFTGLDFEMAIFEHYFEVLDVIDALFLHIFNGLTTRCARDLAFIAAQYPFEPIVAKPTRITFAEGIKLLQENGYPDVDPLEDLNTELERRLGALVKERYGTDYYILYRFPQKIRPFYTMPCPDDPDYSNSFDVFIRGEEIISGAQRIHDPELLVERATACGVDVESIKAYVDSFRAGAPPHGGCGVGLERVVMLYAGLNNIRKTAMFPRDPKRLEP</sequence>
<proteinExistence type="inferred from homology"/>
<comment type="similarity">
    <text evidence="2">Belongs to the class-II aminoacyl-tRNA synthetase family. Type 2 subfamily.</text>
</comment>
<keyword evidence="6" id="KW-0547">Nucleotide-binding</keyword>
<dbReference type="SUPFAM" id="SSF55681">
    <property type="entry name" value="Class II aaRS and biotin synthetases"/>
    <property type="match status" value="1"/>
</dbReference>
<feature type="domain" description="Aminoacyl-transfer RNA synthetases class-II family profile" evidence="11">
    <location>
        <begin position="25"/>
        <end position="253"/>
    </location>
</feature>
<protein>
    <recommendedName>
        <fullName evidence="3">aspartate--tRNA ligase</fullName>
        <ecNumber evidence="3">6.1.1.12</ecNumber>
    </recommendedName>
</protein>
<evidence type="ECO:0000256" key="8">
    <source>
        <dbReference type="ARBA" id="ARBA00022917"/>
    </source>
</evidence>
<evidence type="ECO:0000256" key="4">
    <source>
        <dbReference type="ARBA" id="ARBA00022490"/>
    </source>
</evidence>
<evidence type="ECO:0000259" key="11">
    <source>
        <dbReference type="PROSITE" id="PS50862"/>
    </source>
</evidence>
<gene>
    <name evidence="12" type="ORF">Rsub_11174</name>
</gene>
<comment type="subcellular location">
    <subcellularLocation>
        <location evidence="1">Cytoplasm</location>
    </subcellularLocation>
</comment>
<organism evidence="12 13">
    <name type="scientific">Raphidocelis subcapitata</name>
    <dbReference type="NCBI Taxonomy" id="307507"/>
    <lineage>
        <taxon>Eukaryota</taxon>
        <taxon>Viridiplantae</taxon>
        <taxon>Chlorophyta</taxon>
        <taxon>core chlorophytes</taxon>
        <taxon>Chlorophyceae</taxon>
        <taxon>CS clade</taxon>
        <taxon>Sphaeropleales</taxon>
        <taxon>Selenastraceae</taxon>
        <taxon>Raphidocelis</taxon>
    </lineage>
</organism>
<dbReference type="InterPro" id="IPR045864">
    <property type="entry name" value="aa-tRNA-synth_II/BPL/LPL"/>
</dbReference>
<dbReference type="EC" id="6.1.1.12" evidence="3"/>
<evidence type="ECO:0000256" key="1">
    <source>
        <dbReference type="ARBA" id="ARBA00004496"/>
    </source>
</evidence>
<keyword evidence="4" id="KW-0963">Cytoplasm</keyword>
<dbReference type="InterPro" id="IPR002312">
    <property type="entry name" value="Asp/Asn-tRNA-synth_IIb"/>
</dbReference>
<dbReference type="Proteomes" id="UP000247498">
    <property type="component" value="Unassembled WGS sequence"/>
</dbReference>
<dbReference type="OrthoDB" id="372395at2759"/>
<accession>A0A2V0PFZ2</accession>
<dbReference type="STRING" id="307507.A0A2V0PFZ2"/>
<evidence type="ECO:0000256" key="6">
    <source>
        <dbReference type="ARBA" id="ARBA00022741"/>
    </source>
</evidence>
<dbReference type="GO" id="GO:0005829">
    <property type="term" value="C:cytosol"/>
    <property type="evidence" value="ECO:0007669"/>
    <property type="project" value="TreeGrafter"/>
</dbReference>
<dbReference type="GO" id="GO:0017101">
    <property type="term" value="C:aminoacyl-tRNA synthetase multienzyme complex"/>
    <property type="evidence" value="ECO:0007669"/>
    <property type="project" value="TreeGrafter"/>
</dbReference>
<dbReference type="EMBL" id="BDRX01000134">
    <property type="protein sequence ID" value="GBF98768.1"/>
    <property type="molecule type" value="Genomic_DNA"/>
</dbReference>
<keyword evidence="5" id="KW-0436">Ligase</keyword>
<dbReference type="GO" id="GO:0003723">
    <property type="term" value="F:RNA binding"/>
    <property type="evidence" value="ECO:0007669"/>
    <property type="project" value="TreeGrafter"/>
</dbReference>
<keyword evidence="8" id="KW-0648">Protein biosynthesis</keyword>
<evidence type="ECO:0000256" key="2">
    <source>
        <dbReference type="ARBA" id="ARBA00005312"/>
    </source>
</evidence>
<dbReference type="InterPro" id="IPR004523">
    <property type="entry name" value="Asp-tRNA_synthase_2"/>
</dbReference>